<reference evidence="1 2" key="1">
    <citation type="journal article" date="2012" name="PLoS Pathog.">
        <title>The genome of the obligate intracellular parasite Trachipleistophora hominis: new insights into microsporidian genome dynamics and reductive evolution.</title>
        <authorList>
            <person name="Heinz E."/>
            <person name="Williams T.A."/>
            <person name="Nakjang S."/>
            <person name="Noel C.J."/>
            <person name="Swan D.C."/>
            <person name="Goldberg A.V."/>
            <person name="Harris S.R."/>
            <person name="Weinmaier T."/>
            <person name="Markert S."/>
            <person name="Becher D."/>
            <person name="Bernhardt J."/>
            <person name="Dagan T."/>
            <person name="Hacker C."/>
            <person name="Lucocq J.M."/>
            <person name="Schweder T."/>
            <person name="Rattei T."/>
            <person name="Hall N."/>
            <person name="Hirt R.P."/>
            <person name="Embley T.M."/>
        </authorList>
    </citation>
    <scope>NUCLEOTIDE SEQUENCE [LARGE SCALE GENOMIC DNA]</scope>
</reference>
<dbReference type="HOGENOM" id="CLU_1714603_0_0_1"/>
<dbReference type="InParanoid" id="L7JZ80"/>
<keyword evidence="2" id="KW-1185">Reference proteome</keyword>
<dbReference type="Proteomes" id="UP000011185">
    <property type="component" value="Unassembled WGS sequence"/>
</dbReference>
<dbReference type="VEuPathDB" id="MicrosporidiaDB:THOM_0287"/>
<dbReference type="EMBL" id="JH993830">
    <property type="protein sequence ID" value="ELQ76719.1"/>
    <property type="molecule type" value="Genomic_DNA"/>
</dbReference>
<organism evidence="1 2">
    <name type="scientific">Trachipleistophora hominis</name>
    <name type="common">Microsporidian parasite</name>
    <dbReference type="NCBI Taxonomy" id="72359"/>
    <lineage>
        <taxon>Eukaryota</taxon>
        <taxon>Fungi</taxon>
        <taxon>Fungi incertae sedis</taxon>
        <taxon>Microsporidia</taxon>
        <taxon>Pleistophoridae</taxon>
        <taxon>Trachipleistophora</taxon>
    </lineage>
</organism>
<proteinExistence type="predicted"/>
<dbReference type="AlphaFoldDB" id="L7JZ80"/>
<sequence>MLYLTDINASETALYTHFPFNFTKSLPECAKIDVYIDEYPVIKYLDSSPRYLTRISCDRIECDNDINIPDHIEKLDIKKCVLGTNKTLTLGKNCKSVKIMDMRGRLIIPGLMEGEMGLNTVCGILNFEYNTDETEKQRKLELCRSKNLYNSKY</sequence>
<evidence type="ECO:0000313" key="2">
    <source>
        <dbReference type="Proteomes" id="UP000011185"/>
    </source>
</evidence>
<protein>
    <submittedName>
        <fullName evidence="1">Putative LRR containing protein</fullName>
    </submittedName>
</protein>
<name>L7JZ80_TRAHO</name>
<evidence type="ECO:0000313" key="1">
    <source>
        <dbReference type="EMBL" id="ELQ76719.1"/>
    </source>
</evidence>
<accession>L7JZ80</accession>
<gene>
    <name evidence="1" type="ORF">THOM_0287</name>
</gene>